<name>A0A6I6K204_9BACT</name>
<evidence type="ECO:0000313" key="1">
    <source>
        <dbReference type="EMBL" id="QGY47689.1"/>
    </source>
</evidence>
<protein>
    <submittedName>
        <fullName evidence="1">Phosphoribosylpyrophosphate synthetase</fullName>
    </submittedName>
</protein>
<dbReference type="Proteomes" id="UP000428260">
    <property type="component" value="Chromosome"/>
</dbReference>
<keyword evidence="2" id="KW-1185">Reference proteome</keyword>
<dbReference type="RefSeq" id="WP_158871808.1">
    <property type="nucleotide sequence ID" value="NZ_CP046401.1"/>
</dbReference>
<accession>A0A6I6K204</accession>
<sequence length="106" mass="12096">MDKNNQYETLVEALEQLKERGYTHNFQVNEHGQLIEDKEGFFFPSEVELHEFHRFEGDTNPADMSILYAVQTSTGLKGTVVDAYGAEGSEVISKFMNQANQKQFDS</sequence>
<dbReference type="AlphaFoldDB" id="A0A6I6K204"/>
<organism evidence="1 2">
    <name type="scientific">Maribellus comscasis</name>
    <dbReference type="NCBI Taxonomy" id="2681766"/>
    <lineage>
        <taxon>Bacteria</taxon>
        <taxon>Pseudomonadati</taxon>
        <taxon>Bacteroidota</taxon>
        <taxon>Bacteroidia</taxon>
        <taxon>Marinilabiliales</taxon>
        <taxon>Prolixibacteraceae</taxon>
        <taxon>Maribellus</taxon>
    </lineage>
</organism>
<dbReference type="EMBL" id="CP046401">
    <property type="protein sequence ID" value="QGY47689.1"/>
    <property type="molecule type" value="Genomic_DNA"/>
</dbReference>
<gene>
    <name evidence="1" type="ORF">GM418_29695</name>
</gene>
<evidence type="ECO:0000313" key="2">
    <source>
        <dbReference type="Proteomes" id="UP000428260"/>
    </source>
</evidence>
<dbReference type="KEGG" id="mcos:GM418_29695"/>
<reference evidence="1 2" key="1">
    <citation type="submission" date="2019-11" db="EMBL/GenBank/DDBJ databases">
        <authorList>
            <person name="Zheng R.K."/>
            <person name="Sun C.M."/>
        </authorList>
    </citation>
    <scope>NUCLEOTIDE SEQUENCE [LARGE SCALE GENOMIC DNA]</scope>
    <source>
        <strain evidence="1 2">WC007</strain>
    </source>
</reference>
<proteinExistence type="predicted"/>